<evidence type="ECO:0000313" key="3">
    <source>
        <dbReference type="Proteomes" id="UP001488838"/>
    </source>
</evidence>
<feature type="compositionally biased region" description="Polar residues" evidence="1">
    <location>
        <begin position="84"/>
        <end position="96"/>
    </location>
</feature>
<dbReference type="AlphaFoldDB" id="A0AAW0H7M6"/>
<organism evidence="2 3">
    <name type="scientific">Myodes glareolus</name>
    <name type="common">Bank vole</name>
    <name type="synonym">Clethrionomys glareolus</name>
    <dbReference type="NCBI Taxonomy" id="447135"/>
    <lineage>
        <taxon>Eukaryota</taxon>
        <taxon>Metazoa</taxon>
        <taxon>Chordata</taxon>
        <taxon>Craniata</taxon>
        <taxon>Vertebrata</taxon>
        <taxon>Euteleostomi</taxon>
        <taxon>Mammalia</taxon>
        <taxon>Eutheria</taxon>
        <taxon>Euarchontoglires</taxon>
        <taxon>Glires</taxon>
        <taxon>Rodentia</taxon>
        <taxon>Myomorpha</taxon>
        <taxon>Muroidea</taxon>
        <taxon>Cricetidae</taxon>
        <taxon>Arvicolinae</taxon>
        <taxon>Myodes</taxon>
    </lineage>
</organism>
<feature type="region of interest" description="Disordered" evidence="1">
    <location>
        <begin position="1"/>
        <end position="97"/>
    </location>
</feature>
<dbReference type="GO" id="GO:0005737">
    <property type="term" value="C:cytoplasm"/>
    <property type="evidence" value="ECO:0007669"/>
    <property type="project" value="InterPro"/>
</dbReference>
<feature type="compositionally biased region" description="Polar residues" evidence="1">
    <location>
        <begin position="272"/>
        <end position="287"/>
    </location>
</feature>
<dbReference type="EMBL" id="JBBHLL010000812">
    <property type="protein sequence ID" value="KAK7797565.1"/>
    <property type="molecule type" value="Genomic_DNA"/>
</dbReference>
<protein>
    <recommendedName>
        <fullName evidence="4">Histone deacetylase complex subunit SAP25</fullName>
    </recommendedName>
</protein>
<dbReference type="InterPro" id="IPR029163">
    <property type="entry name" value="SAP25"/>
</dbReference>
<reference evidence="2 3" key="1">
    <citation type="journal article" date="2023" name="bioRxiv">
        <title>Conserved and derived expression patterns and positive selection on dental genes reveal complex evolutionary context of ever-growing rodent molars.</title>
        <authorList>
            <person name="Calamari Z.T."/>
            <person name="Song A."/>
            <person name="Cohen E."/>
            <person name="Akter M."/>
            <person name="Roy R.D."/>
            <person name="Hallikas O."/>
            <person name="Christensen M.M."/>
            <person name="Li P."/>
            <person name="Marangoni P."/>
            <person name="Jernvall J."/>
            <person name="Klein O.D."/>
        </authorList>
    </citation>
    <scope>NUCLEOTIDE SEQUENCE [LARGE SCALE GENOMIC DNA]</scope>
    <source>
        <strain evidence="2">V071</strain>
    </source>
</reference>
<proteinExistence type="predicted"/>
<accession>A0AAW0H7M6</accession>
<dbReference type="GO" id="GO:0005634">
    <property type="term" value="C:nucleus"/>
    <property type="evidence" value="ECO:0007669"/>
    <property type="project" value="InterPro"/>
</dbReference>
<dbReference type="Pfam" id="PF15476">
    <property type="entry name" value="SAP25"/>
    <property type="match status" value="1"/>
</dbReference>
<name>A0AAW0H7M6_MYOGA</name>
<comment type="caution">
    <text evidence="2">The sequence shown here is derived from an EMBL/GenBank/DDBJ whole genome shotgun (WGS) entry which is preliminary data.</text>
</comment>
<sequence length="297" mass="31220">MLPWLRPWGSGQEEATEESGLSTGSDHGGEWSSGEETMEEPGAPVQDSPQPQALSPSETGRKLPLASNHRVTEPTTTTEAPVPLSSQVTSQVTPSRMTPLPLWDPGHEANARPQLVGASCGSGVSLSGRTLCHPSWPMYDVWGRIPTSGHPEEEQVSKDTGLPVTNYEDVFLLDPLLACGQRIPLYLSKPPQQAMGSRKLLLPPAIMSPSVHPSSSQACSSTWLSEAEMIALAGLLQMSQGELSSNSLASSLTSTSCPDPVSASEDPGPNGGQSCSGSTDPCPTQTPDIPHQSALPP</sequence>
<keyword evidence="3" id="KW-1185">Reference proteome</keyword>
<evidence type="ECO:0008006" key="4">
    <source>
        <dbReference type="Google" id="ProtNLM"/>
    </source>
</evidence>
<dbReference type="Gene3D" id="6.10.140.710">
    <property type="match status" value="1"/>
</dbReference>
<gene>
    <name evidence="2" type="ORF">U0070_005246</name>
</gene>
<feature type="compositionally biased region" description="Polar residues" evidence="1">
    <location>
        <begin position="47"/>
        <end position="58"/>
    </location>
</feature>
<feature type="region of interest" description="Disordered" evidence="1">
    <location>
        <begin position="247"/>
        <end position="297"/>
    </location>
</feature>
<dbReference type="Proteomes" id="UP001488838">
    <property type="component" value="Unassembled WGS sequence"/>
</dbReference>
<dbReference type="GO" id="GO:0006355">
    <property type="term" value="P:regulation of DNA-templated transcription"/>
    <property type="evidence" value="ECO:0007669"/>
    <property type="project" value="InterPro"/>
</dbReference>
<dbReference type="PANTHER" id="PTHR39231">
    <property type="entry name" value="HISTONE DEACETYLASE COMPLEX SUBUNIT SAP25"/>
    <property type="match status" value="1"/>
</dbReference>
<dbReference type="PANTHER" id="PTHR39231:SF1">
    <property type="entry name" value="HISTONE DEACETYLASE COMPLEX SUBUNIT SAP25"/>
    <property type="match status" value="1"/>
</dbReference>
<evidence type="ECO:0000313" key="2">
    <source>
        <dbReference type="EMBL" id="KAK7797565.1"/>
    </source>
</evidence>
<feature type="compositionally biased region" description="Low complexity" evidence="1">
    <location>
        <begin position="73"/>
        <end position="83"/>
    </location>
</feature>
<evidence type="ECO:0000256" key="1">
    <source>
        <dbReference type="SAM" id="MobiDB-lite"/>
    </source>
</evidence>
<feature type="compositionally biased region" description="Low complexity" evidence="1">
    <location>
        <begin position="247"/>
        <end position="256"/>
    </location>
</feature>